<dbReference type="InterPro" id="IPR007730">
    <property type="entry name" value="SPOR-like_dom"/>
</dbReference>
<dbReference type="Proteomes" id="UP000003027">
    <property type="component" value="Unassembled WGS sequence"/>
</dbReference>
<name>A0ABM9Y9I1_YERMW</name>
<keyword evidence="1" id="KW-0812">Transmembrane</keyword>
<evidence type="ECO:0000259" key="3">
    <source>
        <dbReference type="PROSITE" id="PS51724"/>
    </source>
</evidence>
<keyword evidence="1" id="KW-0472">Membrane</keyword>
<protein>
    <recommendedName>
        <fullName evidence="1">Cell division protein DedD</fullName>
    </recommendedName>
</protein>
<dbReference type="EMBL" id="AALD02000017">
    <property type="protein sequence ID" value="EEQ10512.1"/>
    <property type="molecule type" value="Genomic_DNA"/>
</dbReference>
<dbReference type="InterPro" id="IPR036680">
    <property type="entry name" value="SPOR-like_sf"/>
</dbReference>
<dbReference type="Pfam" id="PF05036">
    <property type="entry name" value="SPOR"/>
    <property type="match status" value="1"/>
</dbReference>
<dbReference type="InterPro" id="IPR052521">
    <property type="entry name" value="Cell_div_SPOR-domain"/>
</dbReference>
<feature type="region of interest" description="Disordered" evidence="2">
    <location>
        <begin position="132"/>
        <end position="169"/>
    </location>
</feature>
<dbReference type="PANTHER" id="PTHR38687">
    <property type="entry name" value="CELL DIVISION PROTEIN DEDD-RELATED"/>
    <property type="match status" value="1"/>
</dbReference>
<feature type="region of interest" description="Disordered" evidence="2">
    <location>
        <begin position="54"/>
        <end position="114"/>
    </location>
</feature>
<feature type="transmembrane region" description="Helical" evidence="1">
    <location>
        <begin position="14"/>
        <end position="32"/>
    </location>
</feature>
<dbReference type="InterPro" id="IPR032898">
    <property type="entry name" value="DedD"/>
</dbReference>
<feature type="domain" description="SPOR" evidence="3">
    <location>
        <begin position="169"/>
        <end position="248"/>
    </location>
</feature>
<keyword evidence="1" id="KW-0132">Cell division</keyword>
<comment type="domain">
    <text evidence="1">The SPOR domain binds septal peptidoglycans and is required to target DedD to the septal ring.</text>
</comment>
<evidence type="ECO:0000256" key="1">
    <source>
        <dbReference type="HAMAP-Rule" id="MF_02022"/>
    </source>
</evidence>
<organism evidence="4 5">
    <name type="scientific">Yersinia mollaretii (strain ATCC 43969 / DSM 18520 / CIP 103324 / CNY 7263 / WAIP 204)</name>
    <dbReference type="NCBI Taxonomy" id="349967"/>
    <lineage>
        <taxon>Bacteria</taxon>
        <taxon>Pseudomonadati</taxon>
        <taxon>Pseudomonadota</taxon>
        <taxon>Gammaproteobacteria</taxon>
        <taxon>Enterobacterales</taxon>
        <taxon>Yersiniaceae</taxon>
        <taxon>Yersinia</taxon>
    </lineage>
</organism>
<keyword evidence="1" id="KW-0997">Cell inner membrane</keyword>
<evidence type="ECO:0000313" key="4">
    <source>
        <dbReference type="EMBL" id="EEQ10512.1"/>
    </source>
</evidence>
<comment type="function">
    <text evidence="1">Non-essential cell division protein that could be required for efficient cell constriction.</text>
</comment>
<dbReference type="Gene3D" id="3.30.70.1070">
    <property type="entry name" value="Sporulation related repeat"/>
    <property type="match status" value="1"/>
</dbReference>
<comment type="caution">
    <text evidence="4">The sequence shown here is derived from an EMBL/GenBank/DDBJ whole genome shotgun (WGS) entry which is preliminary data.</text>
</comment>
<dbReference type="SUPFAM" id="SSF110997">
    <property type="entry name" value="Sporulation related repeat"/>
    <property type="match status" value="1"/>
</dbReference>
<keyword evidence="5" id="KW-1185">Reference proteome</keyword>
<evidence type="ECO:0000256" key="2">
    <source>
        <dbReference type="SAM" id="MobiDB-lite"/>
    </source>
</evidence>
<comment type="similarity">
    <text evidence="1">Belongs to the DedD family.</text>
</comment>
<keyword evidence="1" id="KW-1003">Cell membrane</keyword>
<evidence type="ECO:0000313" key="5">
    <source>
        <dbReference type="Proteomes" id="UP000003027"/>
    </source>
</evidence>
<sequence>MWGVRVASKFQNRLVGTIILVALGVILLPGLLDGKKKHYEDEFAAIPLVPKPGDSQEIDAVPPVSQPLPIAPPEGAAQAVEVPKDDSVSQAANDAGNLPSEPTIVTPPPIRNKPVEVKPVEKKSVEIKPIPVEKKPQEVKPKPEVKPEAKPEVKPEIQPESKPATEEKAPVGQAYVVQLGALKNAAKVNEVVATLRLSGHRAFTVPATPVQGQITRVFVGPDASKQKLQSALPELNSLSGLNGQVRPYSTGR</sequence>
<dbReference type="PROSITE" id="PS51724">
    <property type="entry name" value="SPOR"/>
    <property type="match status" value="1"/>
</dbReference>
<keyword evidence="1" id="KW-0131">Cell cycle</keyword>
<comment type="subcellular location">
    <subcellularLocation>
        <location evidence="1">Cell inner membrane</location>
        <topology evidence="1">Single-pass membrane protein</topology>
    </subcellularLocation>
    <text evidence="1">Localizes at the septal ring.</text>
</comment>
<proteinExistence type="inferred from homology"/>
<accession>A0ABM9Y9I1</accession>
<keyword evidence="1" id="KW-1133">Transmembrane helix</keyword>
<gene>
    <name evidence="1" type="primary">dedD</name>
    <name evidence="4" type="ORF">ymoll0001_13680</name>
</gene>
<dbReference type="NCBIfam" id="NF008641">
    <property type="entry name" value="PRK11633.1"/>
    <property type="match status" value="1"/>
</dbReference>
<reference evidence="4" key="1">
    <citation type="submission" date="2008-12" db="EMBL/GenBank/DDBJ databases">
        <title>Annotation of the Yersinia mollaretii ATCC 43969 genome.</title>
        <authorList>
            <person name="Read T.D."/>
            <person name="Akmal A."/>
            <person name="Bishop-Lilly K."/>
            <person name="Chen P.E."/>
            <person name="Cook C."/>
            <person name="Kiley M.P."/>
            <person name="Lentz S."/>
            <person name="Mateczun A."/>
            <person name="Nagarajan N."/>
            <person name="Nolan N."/>
            <person name="Osborne B.I."/>
            <person name="Pop M."/>
            <person name="Sozhamannan S."/>
            <person name="Stewart A.C."/>
            <person name="Sulakvelidze A."/>
            <person name="Thomason B."/>
            <person name="Willner K."/>
            <person name="Zwick M.E."/>
        </authorList>
    </citation>
    <scope>NUCLEOTIDE SEQUENCE [LARGE SCALE GENOMIC DNA]</scope>
    <source>
        <strain evidence="4">ATCC 43969</strain>
    </source>
</reference>
<dbReference type="PANTHER" id="PTHR38687:SF1">
    <property type="entry name" value="CELL DIVISION PROTEIN DEDD"/>
    <property type="match status" value="1"/>
</dbReference>
<dbReference type="HAMAP" id="MF_02022">
    <property type="entry name" value="DedD"/>
    <property type="match status" value="1"/>
</dbReference>